<evidence type="ECO:0008006" key="4">
    <source>
        <dbReference type="Google" id="ProtNLM"/>
    </source>
</evidence>
<keyword evidence="1" id="KW-0175">Coiled coil</keyword>
<feature type="transmembrane region" description="Helical" evidence="2">
    <location>
        <begin position="17"/>
        <end position="34"/>
    </location>
</feature>
<accession>A0AAU7E552</accession>
<dbReference type="AlphaFoldDB" id="A0AAU7E552"/>
<gene>
    <name evidence="3" type="ORF">AAH949_06055</name>
</gene>
<reference evidence="3" key="1">
    <citation type="submission" date="2024-05" db="EMBL/GenBank/DDBJ databases">
        <title>Campylobacter coli isolated from environmental waters in Slovenia.</title>
        <authorList>
            <person name="Zautner A.E."/>
            <person name="Bunk B."/>
            <person name="Riedel T."/>
            <person name="Sproeer C."/>
        </authorList>
    </citation>
    <scope>NUCLEOTIDE SEQUENCE</scope>
    <source>
        <strain evidence="3">CCS1377</strain>
    </source>
</reference>
<keyword evidence="2" id="KW-0472">Membrane</keyword>
<feature type="coiled-coil region" evidence="1">
    <location>
        <begin position="52"/>
        <end position="79"/>
    </location>
</feature>
<keyword evidence="2" id="KW-0812">Transmembrane</keyword>
<keyword evidence="2" id="KW-1133">Transmembrane helix</keyword>
<sequence>MNKINIFLENLNPRERILYFILIIFAGVFLALKLSETYLENDNNDEALQLLLQNSQSKSEQLNQKLLSLNAKYQNQSEELFNLKQGLLILKKSYNDYMNALQKKANENSLYFKDLDTQTTKMEQFQIHHLKINFQSSFVQLLSFLQDLNNDKHFFSIEKLNIQSKEEYLDITLKLNFIVLDPLIEL</sequence>
<evidence type="ECO:0000256" key="1">
    <source>
        <dbReference type="SAM" id="Coils"/>
    </source>
</evidence>
<organism evidence="3">
    <name type="scientific">Campylobacter sp. CCS1377</name>
    <dbReference type="NCBI Taxonomy" id="3158229"/>
    <lineage>
        <taxon>Bacteria</taxon>
        <taxon>Pseudomonadati</taxon>
        <taxon>Campylobacterota</taxon>
        <taxon>Epsilonproteobacteria</taxon>
        <taxon>Campylobacterales</taxon>
        <taxon>Campylobacteraceae</taxon>
        <taxon>Campylobacter</taxon>
    </lineage>
</organism>
<proteinExistence type="predicted"/>
<name>A0AAU7E552_9BACT</name>
<dbReference type="InterPro" id="IPR014717">
    <property type="entry name" value="Transl_elong_EF1B/ribsomal_bS6"/>
</dbReference>
<dbReference type="EMBL" id="CP155620">
    <property type="protein sequence ID" value="XBJ28665.1"/>
    <property type="molecule type" value="Genomic_DNA"/>
</dbReference>
<dbReference type="Gene3D" id="3.30.70.60">
    <property type="match status" value="1"/>
</dbReference>
<evidence type="ECO:0000256" key="2">
    <source>
        <dbReference type="SAM" id="Phobius"/>
    </source>
</evidence>
<protein>
    <recommendedName>
        <fullName evidence="4">Transformation system protein</fullName>
    </recommendedName>
</protein>
<dbReference type="RefSeq" id="WP_348518231.1">
    <property type="nucleotide sequence ID" value="NZ_CP155620.1"/>
</dbReference>
<evidence type="ECO:0000313" key="3">
    <source>
        <dbReference type="EMBL" id="XBJ28665.1"/>
    </source>
</evidence>